<dbReference type="RefSeq" id="WP_185053131.1">
    <property type="nucleotide sequence ID" value="NZ_BAABIX010000036.1"/>
</dbReference>
<evidence type="ECO:0000313" key="2">
    <source>
        <dbReference type="Proteomes" id="UP000578449"/>
    </source>
</evidence>
<organism evidence="1 2">
    <name type="scientific">Thermocatellispora tengchongensis</name>
    <dbReference type="NCBI Taxonomy" id="1073253"/>
    <lineage>
        <taxon>Bacteria</taxon>
        <taxon>Bacillati</taxon>
        <taxon>Actinomycetota</taxon>
        <taxon>Actinomycetes</taxon>
        <taxon>Streptosporangiales</taxon>
        <taxon>Streptosporangiaceae</taxon>
        <taxon>Thermocatellispora</taxon>
    </lineage>
</organism>
<dbReference type="Proteomes" id="UP000578449">
    <property type="component" value="Unassembled WGS sequence"/>
</dbReference>
<evidence type="ECO:0000313" key="1">
    <source>
        <dbReference type="EMBL" id="MBB5136222.1"/>
    </source>
</evidence>
<sequence>MPDHALLAYGRAQCAAYPRVVDYMDVIASICPPAAADVLRESSIAEAAYARRDAAVQAICDRSRHRPRITPVRVARVPEFSEVGMEAWEDHEDSAEDVSLMHGDLVGSAPGYLSIDLSSEAEACVTAEAYRRRPPVEVKGWDKVIGVGYRSPTGDFVLRDPMAEPELPNLAIVGKGHYRVRVHYREPDWEADTPQHLLVMIYPGRGDRVIDLKKSSS</sequence>
<reference evidence="1 2" key="1">
    <citation type="submission" date="2020-08" db="EMBL/GenBank/DDBJ databases">
        <title>Genomic Encyclopedia of Type Strains, Phase IV (KMG-IV): sequencing the most valuable type-strain genomes for metagenomic binning, comparative biology and taxonomic classification.</title>
        <authorList>
            <person name="Goeker M."/>
        </authorList>
    </citation>
    <scope>NUCLEOTIDE SEQUENCE [LARGE SCALE GENOMIC DNA]</scope>
    <source>
        <strain evidence="1 2">DSM 45615</strain>
    </source>
</reference>
<comment type="caution">
    <text evidence="1">The sequence shown here is derived from an EMBL/GenBank/DDBJ whole genome shotgun (WGS) entry which is preliminary data.</text>
</comment>
<dbReference type="EMBL" id="JACHGN010000013">
    <property type="protein sequence ID" value="MBB5136222.1"/>
    <property type="molecule type" value="Genomic_DNA"/>
</dbReference>
<protein>
    <submittedName>
        <fullName evidence="1">Uncharacterized protein</fullName>
    </submittedName>
</protein>
<gene>
    <name evidence="1" type="ORF">HNP84_005966</name>
</gene>
<name>A0A840PAD0_9ACTN</name>
<keyword evidence="2" id="KW-1185">Reference proteome</keyword>
<proteinExistence type="predicted"/>
<dbReference type="AlphaFoldDB" id="A0A840PAD0"/>
<accession>A0A840PAD0</accession>